<dbReference type="SUPFAM" id="SSF57903">
    <property type="entry name" value="FYVE/PHD zinc finger"/>
    <property type="match status" value="1"/>
</dbReference>
<dbReference type="SMART" id="SM00249">
    <property type="entry name" value="PHD"/>
    <property type="match status" value="1"/>
</dbReference>
<keyword evidence="5 8" id="KW-0862">Zinc</keyword>
<dbReference type="InterPro" id="IPR059153">
    <property type="entry name" value="NSD_PHD-1st"/>
</dbReference>
<protein>
    <recommendedName>
        <fullName evidence="10">PHD-type domain-containing protein</fullName>
    </recommendedName>
</protein>
<dbReference type="InterPro" id="IPR001965">
    <property type="entry name" value="Znf_PHD"/>
</dbReference>
<feature type="binding site" evidence="8">
    <location>
        <position position="26"/>
    </location>
    <ligand>
        <name>Zn(2+)</name>
        <dbReference type="ChEBI" id="CHEBI:29105"/>
        <label>1</label>
    </ligand>
</feature>
<evidence type="ECO:0000256" key="9">
    <source>
        <dbReference type="PROSITE-ProRule" id="PRU00146"/>
    </source>
</evidence>
<dbReference type="AlphaFoldDB" id="A0A6A6FDM9"/>
<keyword evidence="4 9" id="KW-0863">Zinc-finger</keyword>
<keyword evidence="6" id="KW-0539">Nucleus</keyword>
<feature type="binding site" evidence="8">
    <location>
        <position position="68"/>
    </location>
    <ligand>
        <name>Zn(2+)</name>
        <dbReference type="ChEBI" id="CHEBI:29105"/>
        <label>2</label>
    </ligand>
</feature>
<dbReference type="InterPro" id="IPR011011">
    <property type="entry name" value="Znf_FYVE_PHD"/>
</dbReference>
<accession>A0A6A6FDM9</accession>
<dbReference type="InterPro" id="IPR019787">
    <property type="entry name" value="Znf_PHD-finger"/>
</dbReference>
<keyword evidence="12" id="KW-1185">Reference proteome</keyword>
<evidence type="ECO:0000313" key="12">
    <source>
        <dbReference type="Proteomes" id="UP000799539"/>
    </source>
</evidence>
<evidence type="ECO:0000256" key="6">
    <source>
        <dbReference type="ARBA" id="ARBA00023242"/>
    </source>
</evidence>
<evidence type="ECO:0000256" key="7">
    <source>
        <dbReference type="PIRSR" id="PIRSR628651-50"/>
    </source>
</evidence>
<evidence type="ECO:0000256" key="5">
    <source>
        <dbReference type="ARBA" id="ARBA00022833"/>
    </source>
</evidence>
<dbReference type="PANTHER" id="PTHR10333">
    <property type="entry name" value="INHIBITOR OF GROWTH PROTEIN"/>
    <property type="match status" value="1"/>
</dbReference>
<dbReference type="Pfam" id="PF23011">
    <property type="entry name" value="PHD-1st_NSD"/>
    <property type="match status" value="1"/>
</dbReference>
<feature type="binding site" evidence="8">
    <location>
        <position position="51"/>
    </location>
    <ligand>
        <name>Zn(2+)</name>
        <dbReference type="ChEBI" id="CHEBI:29105"/>
        <label>1</label>
    </ligand>
</feature>
<gene>
    <name evidence="11" type="ORF">CERZMDRAFT_43263</name>
</gene>
<dbReference type="Gene3D" id="3.30.40.10">
    <property type="entry name" value="Zinc/RING finger domain, C3HC4 (zinc finger)"/>
    <property type="match status" value="1"/>
</dbReference>
<dbReference type="PROSITE" id="PS01359">
    <property type="entry name" value="ZF_PHD_1"/>
    <property type="match status" value="1"/>
</dbReference>
<proteinExistence type="inferred from homology"/>
<evidence type="ECO:0000256" key="8">
    <source>
        <dbReference type="PIRSR" id="PIRSR628651-51"/>
    </source>
</evidence>
<feature type="domain" description="PHD-type" evidence="10">
    <location>
        <begin position="21"/>
        <end position="71"/>
    </location>
</feature>
<dbReference type="InterPro" id="IPR019786">
    <property type="entry name" value="Zinc_finger_PHD-type_CS"/>
</dbReference>
<feature type="site" description="Histone H3K4me3 binding" evidence="7">
    <location>
        <position position="34"/>
    </location>
</feature>
<dbReference type="GO" id="GO:0008270">
    <property type="term" value="F:zinc ion binding"/>
    <property type="evidence" value="ECO:0007669"/>
    <property type="project" value="UniProtKB-KW"/>
</dbReference>
<feature type="site" description="Histone H3K4me3 binding" evidence="7">
    <location>
        <position position="38"/>
    </location>
</feature>
<dbReference type="GO" id="GO:0005634">
    <property type="term" value="C:nucleus"/>
    <property type="evidence" value="ECO:0007669"/>
    <property type="project" value="UniProtKB-SubCell"/>
</dbReference>
<evidence type="ECO:0000256" key="3">
    <source>
        <dbReference type="ARBA" id="ARBA00022723"/>
    </source>
</evidence>
<evidence type="ECO:0000256" key="2">
    <source>
        <dbReference type="ARBA" id="ARBA00010210"/>
    </source>
</evidence>
<dbReference type="Proteomes" id="UP000799539">
    <property type="component" value="Unassembled WGS sequence"/>
</dbReference>
<feature type="site" description="Histone H3K4me3 binding" evidence="7">
    <location>
        <position position="23"/>
    </location>
</feature>
<evidence type="ECO:0000313" key="11">
    <source>
        <dbReference type="EMBL" id="KAF2211527.1"/>
    </source>
</evidence>
<dbReference type="GO" id="GO:0000785">
    <property type="term" value="C:chromatin"/>
    <property type="evidence" value="ECO:0007669"/>
    <property type="project" value="UniProtKB-ARBA"/>
</dbReference>
<evidence type="ECO:0000256" key="1">
    <source>
        <dbReference type="ARBA" id="ARBA00004123"/>
    </source>
</evidence>
<dbReference type="PROSITE" id="PS50016">
    <property type="entry name" value="ZF_PHD_2"/>
    <property type="match status" value="1"/>
</dbReference>
<keyword evidence="3 8" id="KW-0479">Metal-binding</keyword>
<sequence>MNEQDNHAEEVEEASTREPKKKYCYCNGPDSGRMLACDGEQCKTEWFHFECLGLEKAPESKKWYCDDCLIVEEWKSLHFCL</sequence>
<feature type="binding site" evidence="8">
    <location>
        <position position="37"/>
    </location>
    <ligand>
        <name>Zn(2+)</name>
        <dbReference type="ChEBI" id="CHEBI:29105"/>
        <label>2</label>
    </ligand>
</feature>
<feature type="binding site" evidence="8">
    <location>
        <position position="48"/>
    </location>
    <ligand>
        <name>Zn(2+)</name>
        <dbReference type="ChEBI" id="CHEBI:29105"/>
        <label>1</label>
    </ligand>
</feature>
<name>A0A6A6FDM9_9PEZI</name>
<reference evidence="11" key="1">
    <citation type="journal article" date="2020" name="Stud. Mycol.">
        <title>101 Dothideomycetes genomes: a test case for predicting lifestyles and emergence of pathogens.</title>
        <authorList>
            <person name="Haridas S."/>
            <person name="Albert R."/>
            <person name="Binder M."/>
            <person name="Bloem J."/>
            <person name="Labutti K."/>
            <person name="Salamov A."/>
            <person name="Andreopoulos B."/>
            <person name="Baker S."/>
            <person name="Barry K."/>
            <person name="Bills G."/>
            <person name="Bluhm B."/>
            <person name="Cannon C."/>
            <person name="Castanera R."/>
            <person name="Culley D."/>
            <person name="Daum C."/>
            <person name="Ezra D."/>
            <person name="Gonzalez J."/>
            <person name="Henrissat B."/>
            <person name="Kuo A."/>
            <person name="Liang C."/>
            <person name="Lipzen A."/>
            <person name="Lutzoni F."/>
            <person name="Magnuson J."/>
            <person name="Mondo S."/>
            <person name="Nolan M."/>
            <person name="Ohm R."/>
            <person name="Pangilinan J."/>
            <person name="Park H.-J."/>
            <person name="Ramirez L."/>
            <person name="Alfaro M."/>
            <person name="Sun H."/>
            <person name="Tritt A."/>
            <person name="Yoshinaga Y."/>
            <person name="Zwiers L.-H."/>
            <person name="Turgeon B."/>
            <person name="Goodwin S."/>
            <person name="Spatafora J."/>
            <person name="Crous P."/>
            <person name="Grigoriev I."/>
        </authorList>
    </citation>
    <scope>NUCLEOTIDE SEQUENCE</scope>
    <source>
        <strain evidence="11">SCOH1-5</strain>
    </source>
</reference>
<feature type="binding site" evidence="8">
    <location>
        <position position="65"/>
    </location>
    <ligand>
        <name>Zn(2+)</name>
        <dbReference type="ChEBI" id="CHEBI:29105"/>
        <label>2</label>
    </ligand>
</feature>
<feature type="site" description="Histone H3K4me3 binding" evidence="7">
    <location>
        <position position="46"/>
    </location>
</feature>
<evidence type="ECO:0000259" key="10">
    <source>
        <dbReference type="PROSITE" id="PS50016"/>
    </source>
</evidence>
<comment type="similarity">
    <text evidence="2">Belongs to the ING family.</text>
</comment>
<evidence type="ECO:0000256" key="4">
    <source>
        <dbReference type="ARBA" id="ARBA00022771"/>
    </source>
</evidence>
<feature type="binding site" evidence="8">
    <location>
        <position position="42"/>
    </location>
    <ligand>
        <name>Zn(2+)</name>
        <dbReference type="ChEBI" id="CHEBI:29105"/>
        <label>2</label>
    </ligand>
</feature>
<dbReference type="InterPro" id="IPR013083">
    <property type="entry name" value="Znf_RING/FYVE/PHD"/>
</dbReference>
<comment type="subcellular location">
    <subcellularLocation>
        <location evidence="1">Nucleus</location>
    </subcellularLocation>
</comment>
<dbReference type="OrthoDB" id="5411773at2759"/>
<organism evidence="11 12">
    <name type="scientific">Cercospora zeae-maydis SCOH1-5</name>
    <dbReference type="NCBI Taxonomy" id="717836"/>
    <lineage>
        <taxon>Eukaryota</taxon>
        <taxon>Fungi</taxon>
        <taxon>Dikarya</taxon>
        <taxon>Ascomycota</taxon>
        <taxon>Pezizomycotina</taxon>
        <taxon>Dothideomycetes</taxon>
        <taxon>Dothideomycetidae</taxon>
        <taxon>Mycosphaerellales</taxon>
        <taxon>Mycosphaerellaceae</taxon>
        <taxon>Cercospora</taxon>
    </lineage>
</organism>
<dbReference type="EMBL" id="ML992676">
    <property type="protein sequence ID" value="KAF2211527.1"/>
    <property type="molecule type" value="Genomic_DNA"/>
</dbReference>
<dbReference type="InterPro" id="IPR028651">
    <property type="entry name" value="ING_fam"/>
</dbReference>
<feature type="binding site" evidence="8">
    <location>
        <position position="24"/>
    </location>
    <ligand>
        <name>Zn(2+)</name>
        <dbReference type="ChEBI" id="CHEBI:29105"/>
        <label>1</label>
    </ligand>
</feature>